<dbReference type="PANTHER" id="PTHR11062:SF200">
    <property type="entry name" value="BETA-1,4-XYLOSYLTRANSFERASE IRX10L-RELATED"/>
    <property type="match status" value="1"/>
</dbReference>
<proteinExistence type="predicted"/>
<dbReference type="PANTHER" id="PTHR11062">
    <property type="entry name" value="EXOSTOSIN HEPARAN SULFATE GLYCOSYLTRANSFERASE -RELATED"/>
    <property type="match status" value="1"/>
</dbReference>
<sequence length="328" mass="36815">MKLRFLKPSSTPLASTDTSLIESLRAELLQRPGVVEEDDPVLADALVIHEPWAFREWRYIDKLIADPVVGRFSHKVYSVNGDDAAAGLLRGIYSCLPRSRFDPTLHAATPFLAQPNEQVLAHAGSPRGPAAFLGTWRGNPKSNRRVRGRLVDLYAASTRLKIESTESWLNHGADEKLRYVELLRAGQFSLCPGGWAAASMRIFESMALGVAPVILADEFVEPAGPDWQTFSLRVRERDLGSLETILQAHSDRHEEMGARAYEAWKQHFHPDLLIGYYAYALLGCIRANAGSGSPDEDIERWRSRRMYKANGWTAPQRLSIKIKRLLRV</sequence>
<evidence type="ECO:0000313" key="3">
    <source>
        <dbReference type="Proteomes" id="UP001169027"/>
    </source>
</evidence>
<evidence type="ECO:0000259" key="1">
    <source>
        <dbReference type="Pfam" id="PF03016"/>
    </source>
</evidence>
<dbReference type="Proteomes" id="UP001169027">
    <property type="component" value="Unassembled WGS sequence"/>
</dbReference>
<feature type="domain" description="Exostosin GT47" evidence="1">
    <location>
        <begin position="108"/>
        <end position="248"/>
    </location>
</feature>
<gene>
    <name evidence="2" type="ORF">Q2T77_15730</name>
</gene>
<dbReference type="InterPro" id="IPR004263">
    <property type="entry name" value="Exostosin"/>
</dbReference>
<dbReference type="Pfam" id="PF03016">
    <property type="entry name" value="Exostosin_GT47"/>
    <property type="match status" value="1"/>
</dbReference>
<dbReference type="RefSeq" id="WP_301810693.1">
    <property type="nucleotide sequence ID" value="NZ_JAUJZH010000010.1"/>
</dbReference>
<organism evidence="2 3">
    <name type="scientific">Variovorax ginsengisoli</name>
    <dbReference type="NCBI Taxonomy" id="363844"/>
    <lineage>
        <taxon>Bacteria</taxon>
        <taxon>Pseudomonadati</taxon>
        <taxon>Pseudomonadota</taxon>
        <taxon>Betaproteobacteria</taxon>
        <taxon>Burkholderiales</taxon>
        <taxon>Comamonadaceae</taxon>
        <taxon>Variovorax</taxon>
    </lineage>
</organism>
<keyword evidence="3" id="KW-1185">Reference proteome</keyword>
<name>A0ABT8S494_9BURK</name>
<dbReference type="InterPro" id="IPR040911">
    <property type="entry name" value="Exostosin_GT47"/>
</dbReference>
<dbReference type="EMBL" id="JAUKVY010000010">
    <property type="protein sequence ID" value="MDO1533742.1"/>
    <property type="molecule type" value="Genomic_DNA"/>
</dbReference>
<comment type="caution">
    <text evidence="2">The sequence shown here is derived from an EMBL/GenBank/DDBJ whole genome shotgun (WGS) entry which is preliminary data.</text>
</comment>
<evidence type="ECO:0000313" key="2">
    <source>
        <dbReference type="EMBL" id="MDO1533742.1"/>
    </source>
</evidence>
<protein>
    <submittedName>
        <fullName evidence="2">Exostosin family protein</fullName>
    </submittedName>
</protein>
<reference evidence="2" key="1">
    <citation type="submission" date="2023-06" db="EMBL/GenBank/DDBJ databases">
        <authorList>
            <person name="Jiang Y."/>
            <person name="Liu Q."/>
        </authorList>
    </citation>
    <scope>NUCLEOTIDE SEQUENCE</scope>
    <source>
        <strain evidence="2">CGMCC 1.12090</strain>
    </source>
</reference>
<accession>A0ABT8S494</accession>